<dbReference type="GO" id="GO:0009368">
    <property type="term" value="C:endopeptidase Clp complex"/>
    <property type="evidence" value="ECO:0007669"/>
    <property type="project" value="TreeGrafter"/>
</dbReference>
<dbReference type="RefSeq" id="WP_138191753.1">
    <property type="nucleotide sequence ID" value="NZ_VBWP01000009.1"/>
</dbReference>
<comment type="similarity">
    <text evidence="1 6">Belongs to the peptidase S14 family.</text>
</comment>
<reference evidence="8 9" key="1">
    <citation type="submission" date="2019-05" db="EMBL/GenBank/DDBJ databases">
        <title>Culicoidintestinum kansasii gen. nov., sp. nov. from the gastrointestinal tract of the biting midge, Culicoides sonorensis.</title>
        <authorList>
            <person name="Neupane S."/>
            <person name="Ghosh A."/>
            <person name="Gunther S."/>
            <person name="Martin K."/>
            <person name="Zurek L."/>
        </authorList>
    </citation>
    <scope>NUCLEOTIDE SEQUENCE [LARGE SCALE GENOMIC DNA]</scope>
    <source>
        <strain evidence="8 9">CS-1</strain>
    </source>
</reference>
<name>A0A5R8QAC9_9FIRM</name>
<evidence type="ECO:0000256" key="6">
    <source>
        <dbReference type="RuleBase" id="RU003567"/>
    </source>
</evidence>
<organism evidence="8 9">
    <name type="scientific">Culicoidibacter larvae</name>
    <dbReference type="NCBI Taxonomy" id="2579976"/>
    <lineage>
        <taxon>Bacteria</taxon>
        <taxon>Bacillati</taxon>
        <taxon>Bacillota</taxon>
        <taxon>Culicoidibacteria</taxon>
        <taxon>Culicoidibacterales</taxon>
        <taxon>Culicoidibacteraceae</taxon>
        <taxon>Culicoidibacter</taxon>
    </lineage>
</organism>
<evidence type="ECO:0000256" key="4">
    <source>
        <dbReference type="ARBA" id="ARBA00022801"/>
    </source>
</evidence>
<keyword evidence="5" id="KW-0720">Serine protease</keyword>
<evidence type="ECO:0000256" key="3">
    <source>
        <dbReference type="ARBA" id="ARBA00022670"/>
    </source>
</evidence>
<keyword evidence="2" id="KW-0963">Cytoplasm</keyword>
<evidence type="ECO:0000256" key="2">
    <source>
        <dbReference type="ARBA" id="ARBA00022490"/>
    </source>
</evidence>
<evidence type="ECO:0000313" key="9">
    <source>
        <dbReference type="Proteomes" id="UP000306912"/>
    </source>
</evidence>
<sequence>MNKVATEIKLYDYIYSSTQKEFENALSTSKGGDITVYINSGGGDVFASVAIHNMLKRHDGKVTIIVDGLAASGASIIAMAGDVIKMHNNSTMMIHNAWTFGAGNADDFEKLASDLRTINEAVVNSYKTKINISDDELKSLLDDEKWLSAESALELGFCNEIIQDENTQDNKVENEEDEEDEEEVETTENSYSTKFMQSDAFVKNILDALGGRKNDESR</sequence>
<evidence type="ECO:0000313" key="8">
    <source>
        <dbReference type="EMBL" id="TLG72056.1"/>
    </source>
</evidence>
<dbReference type="InterPro" id="IPR029045">
    <property type="entry name" value="ClpP/crotonase-like_dom_sf"/>
</dbReference>
<keyword evidence="3 8" id="KW-0645">Protease</keyword>
<dbReference type="InParanoid" id="A0A5R8QAC9"/>
<keyword evidence="9" id="KW-1185">Reference proteome</keyword>
<keyword evidence="4" id="KW-0378">Hydrolase</keyword>
<dbReference type="GO" id="GO:0004252">
    <property type="term" value="F:serine-type endopeptidase activity"/>
    <property type="evidence" value="ECO:0007669"/>
    <property type="project" value="InterPro"/>
</dbReference>
<dbReference type="InterPro" id="IPR001907">
    <property type="entry name" value="ClpP"/>
</dbReference>
<dbReference type="GO" id="GO:0006515">
    <property type="term" value="P:protein quality control for misfolded or incompletely synthesized proteins"/>
    <property type="evidence" value="ECO:0007669"/>
    <property type="project" value="TreeGrafter"/>
</dbReference>
<dbReference type="PANTHER" id="PTHR10381:SF70">
    <property type="entry name" value="ATP-DEPENDENT CLP PROTEASE PROTEOLYTIC SUBUNIT"/>
    <property type="match status" value="1"/>
</dbReference>
<dbReference type="NCBIfam" id="NF045542">
    <property type="entry name" value="Clp_rel_HeadMat"/>
    <property type="match status" value="1"/>
</dbReference>
<feature type="compositionally biased region" description="Acidic residues" evidence="7">
    <location>
        <begin position="174"/>
        <end position="186"/>
    </location>
</feature>
<dbReference type="Gene3D" id="3.90.226.10">
    <property type="entry name" value="2-enoyl-CoA Hydratase, Chain A, domain 1"/>
    <property type="match status" value="1"/>
</dbReference>
<comment type="caution">
    <text evidence="8">The sequence shown here is derived from an EMBL/GenBank/DDBJ whole genome shotgun (WGS) entry which is preliminary data.</text>
</comment>
<dbReference type="Proteomes" id="UP000306912">
    <property type="component" value="Unassembled WGS sequence"/>
</dbReference>
<accession>A0A5R8QAC9</accession>
<dbReference type="InterPro" id="IPR023562">
    <property type="entry name" value="ClpP/TepA"/>
</dbReference>
<protein>
    <recommendedName>
        <fullName evidence="6">ATP-dependent Clp protease proteolytic subunit</fullName>
    </recommendedName>
</protein>
<dbReference type="PRINTS" id="PR00127">
    <property type="entry name" value="CLPPROTEASEP"/>
</dbReference>
<evidence type="ECO:0000256" key="1">
    <source>
        <dbReference type="ARBA" id="ARBA00007039"/>
    </source>
</evidence>
<feature type="region of interest" description="Disordered" evidence="7">
    <location>
        <begin position="164"/>
        <end position="193"/>
    </location>
</feature>
<dbReference type="Pfam" id="PF00574">
    <property type="entry name" value="CLP_protease"/>
    <property type="match status" value="1"/>
</dbReference>
<dbReference type="EMBL" id="VBWP01000009">
    <property type="protein sequence ID" value="TLG72056.1"/>
    <property type="molecule type" value="Genomic_DNA"/>
</dbReference>
<proteinExistence type="inferred from homology"/>
<evidence type="ECO:0000256" key="7">
    <source>
        <dbReference type="SAM" id="MobiDB-lite"/>
    </source>
</evidence>
<dbReference type="PANTHER" id="PTHR10381">
    <property type="entry name" value="ATP-DEPENDENT CLP PROTEASE PROTEOLYTIC SUBUNIT"/>
    <property type="match status" value="1"/>
</dbReference>
<dbReference type="OrthoDB" id="9806592at2"/>
<gene>
    <name evidence="8" type="ORF">FEZ08_09490</name>
</gene>
<dbReference type="SUPFAM" id="SSF52096">
    <property type="entry name" value="ClpP/crotonase"/>
    <property type="match status" value="1"/>
</dbReference>
<dbReference type="AlphaFoldDB" id="A0A5R8QAC9"/>
<evidence type="ECO:0000256" key="5">
    <source>
        <dbReference type="ARBA" id="ARBA00022825"/>
    </source>
</evidence>
<dbReference type="GO" id="GO:0004176">
    <property type="term" value="F:ATP-dependent peptidase activity"/>
    <property type="evidence" value="ECO:0007669"/>
    <property type="project" value="InterPro"/>
</dbReference>
<dbReference type="CDD" id="cd07016">
    <property type="entry name" value="S14_ClpP_1"/>
    <property type="match status" value="1"/>
</dbReference>
<dbReference type="GO" id="GO:0051117">
    <property type="term" value="F:ATPase binding"/>
    <property type="evidence" value="ECO:0007669"/>
    <property type="project" value="TreeGrafter"/>
</dbReference>